<comment type="caution">
    <text evidence="1">The sequence shown here is derived from an EMBL/GenBank/DDBJ whole genome shotgun (WGS) entry which is preliminary data.</text>
</comment>
<gene>
    <name evidence="1" type="ORF">G8L18_000146</name>
</gene>
<reference evidence="1" key="2">
    <citation type="submission" date="2020-02" db="EMBL/GenBank/DDBJ databases">
        <authorList>
            <consortium name="NCBI Pathogen Detection Project"/>
        </authorList>
    </citation>
    <scope>NUCLEOTIDE SEQUENCE</scope>
    <source>
        <strain evidence="1">MA.CK_98/00009211</strain>
    </source>
</reference>
<dbReference type="EMBL" id="DAAUJH010000001">
    <property type="protein sequence ID" value="HAF1734811.1"/>
    <property type="molecule type" value="Genomic_DNA"/>
</dbReference>
<accession>A0A742XSC3</accession>
<sequence length="1260" mass="142993">MGRKSREKQERKLARQEADYDYFLRNMSGLSGLMTGGVDQETHFSKRLEATRELFRRYKRLDVAVALSASELWLANTGSSVKHIFAWCTLLELPGESQGGMSIDSYEDFKAFTEELYASWPEFPMLEDFSPEADWGQIKVRLGQSFVPMFYGSCIERAPDFVEAFRITYAHIPEAQAHMDLAIALQARIIESIPELMNSVSTEAPCAHVEVATEGFWLNCKSMLQQIGDELAIWRNKAGYALETRFGDFKAPLKSDDFGNAVMQGMALPFLAVEKDGGWVPMSVRSAPGLIIDHWANKNLTGISPSTHRKLAEFVAERFQRTLMGPLTLYVDGTACKDLPISCIIPGNSGIYLICTCDHTSNDRLSNAAESIYAKVSRGSPIFFRLDDGRFLSLSRDGAEPSVDELHIVVVVTLAGTAFNSIKLPSKPTRLFPLADFITIFDSLKDLDELERYWKFTDAQKGRLSPFSCGAADLFASFKDMHGVLVEGAISPTFIGLDPHWGTSWRFKVLTEFWSRAPKIFPDSSIGWTLSSSTEGVVRLESRHHKAMAYSTSIGSCTVQTLIEISKELRFEDGRLIDLFSQLLADCSYRCSKMMSDISLFRQPHVLFSCSPDPSSLVKAEESPSSLDEFIHVVTSVIPDSHNPGVFHVQVDARAVLAGLNLAKDGSFEVRCLLETLEKCYAALGLQLPNEFAQRFTHRASQAARYHLKVMTRNIDVPDYVHPIIPSPTDYKLARRKLAAEIMGLGFIPGRYELSDAKARIDPSSARMRLHIENRLAAFDRHQLLQAFIEQHDALLVTERTRIQRARLSLAHEVEYDRLEAIEHARKEFGDKARHYRYLLEKTVSLPSNGVDNVTEDVLRELVGLVDWFMVLTGASDTLHNGIDVGGVEIDDSYIPEVFYSTDFGEREATFAKEYAKSRLGLGANDKDAVEGESEGLLASEKLKKAFITDLGFELQNMLTVLAVLSQAQRYGFGDELSLSYAAAPDRLARGLADSIDRLDYSEAQNIVAFLTLSEVGVRRLVGRDIDEGDIPYWERNKRIDRYTIRPLVIDGADLRWGAESASRAMYIWMSAVRDGYLPAEFDWPHVKPVIREVKESIEKRLELRTEEIFRRHTPYVQRGIDFFRRFKEEKFDDVGDFDVFAYWPESNLLVTVECKYNQPPFTMKDSRRLRDRIFGKAENDRAGQFSRILDRRKFLEAHRSRLIELLQWPQPKNVPLRNIELYVSRDVYYWMVHPPYSVPTQFVRVDILDTWIKTELNIS</sequence>
<name>A0A742XSC3_SALER</name>
<protein>
    <submittedName>
        <fullName evidence="1">Uncharacterized protein</fullName>
    </submittedName>
</protein>
<reference evidence="1" key="1">
    <citation type="journal article" date="2018" name="Genome Biol.">
        <title>SKESA: strategic k-mer extension for scrupulous assemblies.</title>
        <authorList>
            <person name="Souvorov A."/>
            <person name="Agarwala R."/>
            <person name="Lipman D.J."/>
        </authorList>
    </citation>
    <scope>NUCLEOTIDE SEQUENCE</scope>
    <source>
        <strain evidence="1">MA.CK_98/00009211</strain>
    </source>
</reference>
<proteinExistence type="predicted"/>
<evidence type="ECO:0000313" key="1">
    <source>
        <dbReference type="EMBL" id="HAF1734811.1"/>
    </source>
</evidence>
<dbReference type="AlphaFoldDB" id="A0A742XSC3"/>
<organism evidence="1">
    <name type="scientific">Salmonella enterica</name>
    <name type="common">Salmonella choleraesuis</name>
    <dbReference type="NCBI Taxonomy" id="28901"/>
    <lineage>
        <taxon>Bacteria</taxon>
        <taxon>Pseudomonadati</taxon>
        <taxon>Pseudomonadota</taxon>
        <taxon>Gammaproteobacteria</taxon>
        <taxon>Enterobacterales</taxon>
        <taxon>Enterobacteriaceae</taxon>
        <taxon>Salmonella</taxon>
    </lineage>
</organism>